<sequence>MGKTYDVITCLFSSIGYVKTLSKLNQTVACMDHHLLPGGHLIFEPWLTQVLWVLRAQKQ</sequence>
<keyword evidence="2" id="KW-1185">Reference proteome</keyword>
<dbReference type="Gene3D" id="3.40.50.150">
    <property type="entry name" value="Vaccinia Virus protein VP39"/>
    <property type="match status" value="1"/>
</dbReference>
<protein>
    <submittedName>
        <fullName evidence="1">Uncharacterized protein</fullName>
    </submittedName>
</protein>
<comment type="caution">
    <text evidence="1">The sequence shown here is derived from an EMBL/GenBank/DDBJ whole genome shotgun (WGS) entry which is preliminary data.</text>
</comment>
<dbReference type="Proteomes" id="UP001594351">
    <property type="component" value="Unassembled WGS sequence"/>
</dbReference>
<name>A0ABV6Z5S7_UNCC1</name>
<accession>A0ABV6Z5S7</accession>
<dbReference type="SUPFAM" id="SSF53335">
    <property type="entry name" value="S-adenosyl-L-methionine-dependent methyltransferases"/>
    <property type="match status" value="1"/>
</dbReference>
<organism evidence="1 2">
    <name type="scientific">candidate division CSSED10-310 bacterium</name>
    <dbReference type="NCBI Taxonomy" id="2855610"/>
    <lineage>
        <taxon>Bacteria</taxon>
        <taxon>Bacteria division CSSED10-310</taxon>
    </lineage>
</organism>
<dbReference type="InterPro" id="IPR029063">
    <property type="entry name" value="SAM-dependent_MTases_sf"/>
</dbReference>
<evidence type="ECO:0000313" key="2">
    <source>
        <dbReference type="Proteomes" id="UP001594351"/>
    </source>
</evidence>
<dbReference type="EMBL" id="JBHPBY010000609">
    <property type="protein sequence ID" value="MFC1853806.1"/>
    <property type="molecule type" value="Genomic_DNA"/>
</dbReference>
<proteinExistence type="predicted"/>
<evidence type="ECO:0000313" key="1">
    <source>
        <dbReference type="EMBL" id="MFC1853806.1"/>
    </source>
</evidence>
<gene>
    <name evidence="1" type="ORF">ACFL27_26785</name>
</gene>
<reference evidence="1 2" key="1">
    <citation type="submission" date="2024-09" db="EMBL/GenBank/DDBJ databases">
        <title>Laminarin stimulates single cell rates of sulfate reduction while oxygen inhibits transcriptomic activity in coastal marine sediment.</title>
        <authorList>
            <person name="Lindsay M."/>
            <person name="Orcutt B."/>
            <person name="Emerson D."/>
            <person name="Stepanauskas R."/>
            <person name="D'Angelo T."/>
        </authorList>
    </citation>
    <scope>NUCLEOTIDE SEQUENCE [LARGE SCALE GENOMIC DNA]</scope>
    <source>
        <strain evidence="1">SAG AM-311-K15</strain>
    </source>
</reference>